<gene>
    <name evidence="1" type="ordered locus">AMIS_60420</name>
</gene>
<dbReference type="AlphaFoldDB" id="I0HE25"/>
<evidence type="ECO:0008006" key="3">
    <source>
        <dbReference type="Google" id="ProtNLM"/>
    </source>
</evidence>
<dbReference type="STRING" id="512565.AMIS_60420"/>
<reference evidence="1 2" key="1">
    <citation type="submission" date="2012-02" db="EMBL/GenBank/DDBJ databases">
        <title>Complete genome sequence of Actinoplanes missouriensis 431 (= NBRC 102363).</title>
        <authorList>
            <person name="Ohnishi Y."/>
            <person name="Ishikawa J."/>
            <person name="Sekine M."/>
            <person name="Hosoyama A."/>
            <person name="Harada T."/>
            <person name="Narita H."/>
            <person name="Hata T."/>
            <person name="Konno Y."/>
            <person name="Tutikane K."/>
            <person name="Fujita N."/>
            <person name="Horinouchi S."/>
            <person name="Hayakawa M."/>
        </authorList>
    </citation>
    <scope>NUCLEOTIDE SEQUENCE [LARGE SCALE GENOMIC DNA]</scope>
    <source>
        <strain evidence="2">ATCC 14538 / DSM 43046 / CBS 188.64 / JCM 3121 / NBRC 102363 / NCIMB 12654 / NRRL B-3342 / UNCC 431</strain>
    </source>
</reference>
<dbReference type="KEGG" id="ams:AMIS_60420"/>
<keyword evidence="2" id="KW-1185">Reference proteome</keyword>
<dbReference type="HOGENOM" id="CLU_1453636_0_0_11"/>
<protein>
    <recommendedName>
        <fullName evidence="3">SUKH-4 immunity protein of toxin-antitoxin system</fullName>
    </recommendedName>
</protein>
<organism evidence="1 2">
    <name type="scientific">Actinoplanes missouriensis (strain ATCC 14538 / DSM 43046 / CBS 188.64 / JCM 3121 / NBRC 102363 / NCIMB 12654 / NRRL B-3342 / UNCC 431)</name>
    <dbReference type="NCBI Taxonomy" id="512565"/>
    <lineage>
        <taxon>Bacteria</taxon>
        <taxon>Bacillati</taxon>
        <taxon>Actinomycetota</taxon>
        <taxon>Actinomycetes</taxon>
        <taxon>Micromonosporales</taxon>
        <taxon>Micromonosporaceae</taxon>
        <taxon>Actinoplanes</taxon>
    </lineage>
</organism>
<evidence type="ECO:0000313" key="2">
    <source>
        <dbReference type="Proteomes" id="UP000007882"/>
    </source>
</evidence>
<proteinExistence type="predicted"/>
<evidence type="ECO:0000313" key="1">
    <source>
        <dbReference type="EMBL" id="BAL91262.1"/>
    </source>
</evidence>
<accession>I0HE25</accession>
<dbReference type="EMBL" id="AP012319">
    <property type="protein sequence ID" value="BAL91262.1"/>
    <property type="molecule type" value="Genomic_DNA"/>
</dbReference>
<sequence length="183" mass="20887">MITKTRRLPSVDARDLEGWAGVGNVLRLTPATVARWRVPEQARTLLVDVGLPRLDTRFIPDPQHGDEPALPTMYVIGREQITPNHVHEAGCTECGYFGLREGSGEVVYRWLRHDGDLLVNSSLQHFLYFLHKQGAASVRYEGVNEEKMMRLYERVVARLEARDPLALGDESSFWKARFSRLWG</sequence>
<dbReference type="Pfam" id="PF14435">
    <property type="entry name" value="SUKH-4"/>
    <property type="match status" value="1"/>
</dbReference>
<dbReference type="PATRIC" id="fig|512565.3.peg.6036"/>
<dbReference type="InterPro" id="IPR025851">
    <property type="entry name" value="SUKH-4"/>
</dbReference>
<dbReference type="RefSeq" id="WP_014446149.1">
    <property type="nucleotide sequence ID" value="NC_017093.1"/>
</dbReference>
<name>I0HE25_ACTM4</name>
<dbReference type="Proteomes" id="UP000007882">
    <property type="component" value="Chromosome"/>
</dbReference>